<accession>A0A1C7NQR0</accession>
<proteinExistence type="predicted"/>
<sequence>MLMPQHLLEHSSFINASAQRLPYVPFNPTDAGYAMYRCPYVWLRSHKEEYLQAQSKNEDYPLHLKKTMDWKNSNVFLWEVVDEILSMTTKPENPFEIDFAILDQLPLEEAIMLINSLLLFLKAIWVQASPSITYSSKIYQDIQKLESLYLDLTYKTTSSIKEMETQ</sequence>
<comment type="caution">
    <text evidence="2">The sequence shown here is derived from an EMBL/GenBank/DDBJ whole genome shotgun (WGS) entry which is preliminary data.</text>
</comment>
<keyword evidence="3" id="KW-1185">Reference proteome</keyword>
<dbReference type="Proteomes" id="UP000093000">
    <property type="component" value="Unassembled WGS sequence"/>
</dbReference>
<evidence type="ECO:0000259" key="1">
    <source>
        <dbReference type="Pfam" id="PF25377"/>
    </source>
</evidence>
<dbReference type="PANTHER" id="PTHR47915">
    <property type="entry name" value="SI:DKEY-19B23.7"/>
    <property type="match status" value="1"/>
</dbReference>
<dbReference type="EMBL" id="LUGH01000010">
    <property type="protein sequence ID" value="OBZ91485.1"/>
    <property type="molecule type" value="Genomic_DNA"/>
</dbReference>
<dbReference type="AlphaFoldDB" id="A0A1C7NQR0"/>
<dbReference type="OrthoDB" id="239865at2759"/>
<reference evidence="2 3" key="1">
    <citation type="submission" date="2016-03" db="EMBL/GenBank/DDBJ databases">
        <title>Choanephora cucurbitarum.</title>
        <authorList>
            <person name="Min B."/>
            <person name="Park H."/>
            <person name="Park J.-H."/>
            <person name="Shin H.-D."/>
            <person name="Choi I.-G."/>
        </authorList>
    </citation>
    <scope>NUCLEOTIDE SEQUENCE [LARGE SCALE GENOMIC DNA]</scope>
    <source>
        <strain evidence="2 3">KUS-F28377</strain>
    </source>
</reference>
<feature type="domain" description="DUF7886" evidence="1">
    <location>
        <begin position="31"/>
        <end position="150"/>
    </location>
</feature>
<evidence type="ECO:0000313" key="3">
    <source>
        <dbReference type="Proteomes" id="UP000093000"/>
    </source>
</evidence>
<dbReference type="Pfam" id="PF25377">
    <property type="entry name" value="DUF7886"/>
    <property type="match status" value="1"/>
</dbReference>
<dbReference type="PANTHER" id="PTHR47915:SF1">
    <property type="entry name" value="SI:DKEY-19B23.7"/>
    <property type="match status" value="1"/>
</dbReference>
<evidence type="ECO:0000313" key="2">
    <source>
        <dbReference type="EMBL" id="OBZ91485.1"/>
    </source>
</evidence>
<protein>
    <recommendedName>
        <fullName evidence="1">DUF7886 domain-containing protein</fullName>
    </recommendedName>
</protein>
<organism evidence="2 3">
    <name type="scientific">Choanephora cucurbitarum</name>
    <dbReference type="NCBI Taxonomy" id="101091"/>
    <lineage>
        <taxon>Eukaryota</taxon>
        <taxon>Fungi</taxon>
        <taxon>Fungi incertae sedis</taxon>
        <taxon>Mucoromycota</taxon>
        <taxon>Mucoromycotina</taxon>
        <taxon>Mucoromycetes</taxon>
        <taxon>Mucorales</taxon>
        <taxon>Mucorineae</taxon>
        <taxon>Choanephoraceae</taxon>
        <taxon>Choanephoroideae</taxon>
        <taxon>Choanephora</taxon>
    </lineage>
</organism>
<name>A0A1C7NQR0_9FUNG</name>
<gene>
    <name evidence="2" type="ORF">A0J61_00451</name>
</gene>
<dbReference type="InParanoid" id="A0A1C7NQR0"/>
<dbReference type="InterPro" id="IPR057208">
    <property type="entry name" value="DUF7886"/>
</dbReference>